<dbReference type="GO" id="GO:0003677">
    <property type="term" value="F:DNA binding"/>
    <property type="evidence" value="ECO:0007669"/>
    <property type="project" value="UniProtKB-KW"/>
</dbReference>
<dbReference type="InterPro" id="IPR013324">
    <property type="entry name" value="RNA_pol_sigma_r3/r4-like"/>
</dbReference>
<dbReference type="Pfam" id="PF08281">
    <property type="entry name" value="Sigma70_r4_2"/>
    <property type="match status" value="1"/>
</dbReference>
<dbReference type="SUPFAM" id="SSF88659">
    <property type="entry name" value="Sigma3 and sigma4 domains of RNA polymerase sigma factors"/>
    <property type="match status" value="1"/>
</dbReference>
<evidence type="ECO:0000256" key="4">
    <source>
        <dbReference type="ARBA" id="ARBA00023125"/>
    </source>
</evidence>
<evidence type="ECO:0000256" key="5">
    <source>
        <dbReference type="ARBA" id="ARBA00023163"/>
    </source>
</evidence>
<dbReference type="GO" id="GO:0016987">
    <property type="term" value="F:sigma factor activity"/>
    <property type="evidence" value="ECO:0007669"/>
    <property type="project" value="UniProtKB-KW"/>
</dbReference>
<reference evidence="8 9" key="1">
    <citation type="submission" date="2015-10" db="EMBL/GenBank/DDBJ databases">
        <title>Draft genome sequence of Streptomyces corchorusii DSM 40340, type strain for the species Streptomyces corchorusii.</title>
        <authorList>
            <person name="Ruckert C."/>
            <person name="Winkler A."/>
            <person name="Kalinowski J."/>
            <person name="Kampfer P."/>
            <person name="Glaeser S."/>
        </authorList>
    </citation>
    <scope>NUCLEOTIDE SEQUENCE [LARGE SCALE GENOMIC DNA]</scope>
    <source>
        <strain evidence="8 9">DSM 40340</strain>
    </source>
</reference>
<dbReference type="AlphaFoldDB" id="A0A101PQK8"/>
<evidence type="ECO:0000256" key="1">
    <source>
        <dbReference type="ARBA" id="ARBA00010641"/>
    </source>
</evidence>
<keyword evidence="9" id="KW-1185">Reference proteome</keyword>
<comment type="similarity">
    <text evidence="1">Belongs to the sigma-70 factor family. ECF subfamily.</text>
</comment>
<feature type="domain" description="RNA polymerase sigma factor 70 region 4 type 2" evidence="7">
    <location>
        <begin position="130"/>
        <end position="184"/>
    </location>
</feature>
<dbReference type="InterPro" id="IPR036388">
    <property type="entry name" value="WH-like_DNA-bd_sf"/>
</dbReference>
<evidence type="ECO:0000313" key="9">
    <source>
        <dbReference type="Proteomes" id="UP000053398"/>
    </source>
</evidence>
<dbReference type="RefSeq" id="WP_059267015.1">
    <property type="nucleotide sequence ID" value="NZ_KQ948378.1"/>
</dbReference>
<evidence type="ECO:0000256" key="3">
    <source>
        <dbReference type="ARBA" id="ARBA00023082"/>
    </source>
</evidence>
<dbReference type="PANTHER" id="PTHR43133">
    <property type="entry name" value="RNA POLYMERASE ECF-TYPE SIGMA FACTO"/>
    <property type="match status" value="1"/>
</dbReference>
<keyword evidence="3" id="KW-0731">Sigma factor</keyword>
<dbReference type="InterPro" id="IPR039425">
    <property type="entry name" value="RNA_pol_sigma-70-like"/>
</dbReference>
<dbReference type="EMBL" id="LMWP01000069">
    <property type="protein sequence ID" value="KUN15855.1"/>
    <property type="molecule type" value="Genomic_DNA"/>
</dbReference>
<dbReference type="NCBIfam" id="TIGR02937">
    <property type="entry name" value="sigma70-ECF"/>
    <property type="match status" value="1"/>
</dbReference>
<dbReference type="Gene3D" id="1.10.10.10">
    <property type="entry name" value="Winged helix-like DNA-binding domain superfamily/Winged helix DNA-binding domain"/>
    <property type="match status" value="1"/>
</dbReference>
<protein>
    <submittedName>
        <fullName evidence="8">RNA polymerase subunit sigma-24</fullName>
    </submittedName>
</protein>
<proteinExistence type="inferred from homology"/>
<sequence>MGGLREDAGAWEDAALTRAAQAGDVSALALLLERHRPRMRAVALSLLGPGPDVDDVMQEAALVALRRIVDVRDPEAVGPWLRMVVRNHCRGLLRASWRTRSLDEVPPDEVPLPQDGGTPEQVLESHALRDWIWEAVESLSPTLRLPVVLRYFSTGITSYQQIAEACAVPVRTVRSRLHQARAALARTLADTVDCGHEDVLRRTAESWREAHDTLAAAERGEFGKVVRDRYSSGVALLVGGERLGGADLLLAGMDCDLSAGVRQRPRHIVAGRSLVVWEMDLISPADDPDHCPPGVAWIMTLDAGRVDRVSLYHSPRPETPAEPVAA</sequence>
<dbReference type="InterPro" id="IPR013325">
    <property type="entry name" value="RNA_pol_sigma_r2"/>
</dbReference>
<dbReference type="InterPro" id="IPR013249">
    <property type="entry name" value="RNA_pol_sigma70_r4_t2"/>
</dbReference>
<dbReference type="InterPro" id="IPR014284">
    <property type="entry name" value="RNA_pol_sigma-70_dom"/>
</dbReference>
<dbReference type="Pfam" id="PF04542">
    <property type="entry name" value="Sigma70_r2"/>
    <property type="match status" value="1"/>
</dbReference>
<dbReference type="InterPro" id="IPR007627">
    <property type="entry name" value="RNA_pol_sigma70_r2"/>
</dbReference>
<evidence type="ECO:0000256" key="2">
    <source>
        <dbReference type="ARBA" id="ARBA00023015"/>
    </source>
</evidence>
<evidence type="ECO:0000259" key="7">
    <source>
        <dbReference type="Pfam" id="PF08281"/>
    </source>
</evidence>
<keyword evidence="5" id="KW-0804">Transcription</keyword>
<name>A0A101PQK8_STRCK</name>
<dbReference type="SUPFAM" id="SSF88946">
    <property type="entry name" value="Sigma2 domain of RNA polymerase sigma factors"/>
    <property type="match status" value="1"/>
</dbReference>
<dbReference type="PANTHER" id="PTHR43133:SF8">
    <property type="entry name" value="RNA POLYMERASE SIGMA FACTOR HI_1459-RELATED"/>
    <property type="match status" value="1"/>
</dbReference>
<feature type="domain" description="RNA polymerase sigma-70 region 2" evidence="6">
    <location>
        <begin position="31"/>
        <end position="99"/>
    </location>
</feature>
<gene>
    <name evidence="8" type="ORF">AQJ11_42415</name>
</gene>
<dbReference type="GO" id="GO:0006352">
    <property type="term" value="P:DNA-templated transcription initiation"/>
    <property type="evidence" value="ECO:0007669"/>
    <property type="project" value="InterPro"/>
</dbReference>
<comment type="caution">
    <text evidence="8">The sequence shown here is derived from an EMBL/GenBank/DDBJ whole genome shotgun (WGS) entry which is preliminary data.</text>
</comment>
<evidence type="ECO:0000313" key="8">
    <source>
        <dbReference type="EMBL" id="KUN15855.1"/>
    </source>
</evidence>
<dbReference type="Proteomes" id="UP000053398">
    <property type="component" value="Unassembled WGS sequence"/>
</dbReference>
<keyword evidence="4" id="KW-0238">DNA-binding</keyword>
<accession>A0A101PQK8</accession>
<keyword evidence="2" id="KW-0805">Transcription regulation</keyword>
<dbReference type="Gene3D" id="1.10.1740.10">
    <property type="match status" value="1"/>
</dbReference>
<evidence type="ECO:0000259" key="6">
    <source>
        <dbReference type="Pfam" id="PF04542"/>
    </source>
</evidence>
<organism evidence="8 9">
    <name type="scientific">Streptomyces corchorusii</name>
    <name type="common">Streptomyces chibaensis</name>
    <dbReference type="NCBI Taxonomy" id="1903"/>
    <lineage>
        <taxon>Bacteria</taxon>
        <taxon>Bacillati</taxon>
        <taxon>Actinomycetota</taxon>
        <taxon>Actinomycetes</taxon>
        <taxon>Kitasatosporales</taxon>
        <taxon>Streptomycetaceae</taxon>
        <taxon>Streptomyces</taxon>
    </lineage>
</organism>